<dbReference type="RefSeq" id="WP_344649880.1">
    <property type="nucleotide sequence ID" value="NZ_BAAAGX010000014.1"/>
</dbReference>
<sequence>MPTSPHEHRRAAESFGVDVARYDRTRPSYPDELIARIVASSPGPAVLDVGCGTGIAARQFTGGSVLGVEPDPRMAAFARSTGITVEVARFEEWDPAGRRFDALVCGQAWHWVDPEAGAVKAAEVLRPGGVLALFWHVFRAPDAVTAAFADAYERVAPDSPVSVRGSAPDPHDLYRPVLDRAATALRATGAFAEFDEWRFEVTRTYTTAQWLDLLPTQGTMTRLPADAIAEISTAVGTAIDALGGSFTLPFHTVASSARRT</sequence>
<evidence type="ECO:0000313" key="5">
    <source>
        <dbReference type="EMBL" id="GAA0246547.1"/>
    </source>
</evidence>
<evidence type="ECO:0000313" key="6">
    <source>
        <dbReference type="Proteomes" id="UP001500967"/>
    </source>
</evidence>
<dbReference type="InterPro" id="IPR029063">
    <property type="entry name" value="SAM-dependent_MTases_sf"/>
</dbReference>
<dbReference type="Proteomes" id="UP001500967">
    <property type="component" value="Unassembled WGS sequence"/>
</dbReference>
<evidence type="ECO:0000259" key="4">
    <source>
        <dbReference type="Pfam" id="PF08241"/>
    </source>
</evidence>
<keyword evidence="3" id="KW-0808">Transferase</keyword>
<dbReference type="InterPro" id="IPR051052">
    <property type="entry name" value="Diverse_substrate_MTase"/>
</dbReference>
<evidence type="ECO:0000256" key="2">
    <source>
        <dbReference type="ARBA" id="ARBA00022603"/>
    </source>
</evidence>
<feature type="domain" description="Methyltransferase type 11" evidence="4">
    <location>
        <begin position="47"/>
        <end position="132"/>
    </location>
</feature>
<gene>
    <name evidence="5" type="ORF">GCM10009539_34880</name>
</gene>
<dbReference type="EMBL" id="BAAAGX010000014">
    <property type="protein sequence ID" value="GAA0246547.1"/>
    <property type="molecule type" value="Genomic_DNA"/>
</dbReference>
<protein>
    <submittedName>
        <fullName evidence="5">Class I SAM-dependent methyltransferase</fullName>
    </submittedName>
</protein>
<dbReference type="GO" id="GO:0032259">
    <property type="term" value="P:methylation"/>
    <property type="evidence" value="ECO:0007669"/>
    <property type="project" value="UniProtKB-KW"/>
</dbReference>
<dbReference type="Gene3D" id="3.40.50.150">
    <property type="entry name" value="Vaccinia Virus protein VP39"/>
    <property type="match status" value="1"/>
</dbReference>
<dbReference type="PANTHER" id="PTHR44942">
    <property type="entry name" value="METHYLTRANSF_11 DOMAIN-CONTAINING PROTEIN"/>
    <property type="match status" value="1"/>
</dbReference>
<name>A0ABN0UD13_9ACTN</name>
<keyword evidence="6" id="KW-1185">Reference proteome</keyword>
<reference evidence="5 6" key="1">
    <citation type="journal article" date="2019" name="Int. J. Syst. Evol. Microbiol.">
        <title>The Global Catalogue of Microorganisms (GCM) 10K type strain sequencing project: providing services to taxonomists for standard genome sequencing and annotation.</title>
        <authorList>
            <consortium name="The Broad Institute Genomics Platform"/>
            <consortium name="The Broad Institute Genome Sequencing Center for Infectious Disease"/>
            <person name="Wu L."/>
            <person name="Ma J."/>
        </authorList>
    </citation>
    <scope>NUCLEOTIDE SEQUENCE [LARGE SCALE GENOMIC DNA]</scope>
    <source>
        <strain evidence="5 6">JCM 10425</strain>
    </source>
</reference>
<dbReference type="GO" id="GO:0008168">
    <property type="term" value="F:methyltransferase activity"/>
    <property type="evidence" value="ECO:0007669"/>
    <property type="project" value="UniProtKB-KW"/>
</dbReference>
<evidence type="ECO:0000256" key="3">
    <source>
        <dbReference type="ARBA" id="ARBA00022679"/>
    </source>
</evidence>
<dbReference type="InterPro" id="IPR013216">
    <property type="entry name" value="Methyltransf_11"/>
</dbReference>
<evidence type="ECO:0000256" key="1">
    <source>
        <dbReference type="ARBA" id="ARBA00008361"/>
    </source>
</evidence>
<dbReference type="PANTHER" id="PTHR44942:SF4">
    <property type="entry name" value="METHYLTRANSFERASE TYPE 11 DOMAIN-CONTAINING PROTEIN"/>
    <property type="match status" value="1"/>
</dbReference>
<comment type="caution">
    <text evidence="5">The sequence shown here is derived from an EMBL/GenBank/DDBJ whole genome shotgun (WGS) entry which is preliminary data.</text>
</comment>
<dbReference type="CDD" id="cd02440">
    <property type="entry name" value="AdoMet_MTases"/>
    <property type="match status" value="1"/>
</dbReference>
<organism evidence="5 6">
    <name type="scientific">Cryptosporangium japonicum</name>
    <dbReference type="NCBI Taxonomy" id="80872"/>
    <lineage>
        <taxon>Bacteria</taxon>
        <taxon>Bacillati</taxon>
        <taxon>Actinomycetota</taxon>
        <taxon>Actinomycetes</taxon>
        <taxon>Cryptosporangiales</taxon>
        <taxon>Cryptosporangiaceae</taxon>
        <taxon>Cryptosporangium</taxon>
    </lineage>
</organism>
<keyword evidence="2 5" id="KW-0489">Methyltransferase</keyword>
<proteinExistence type="inferred from homology"/>
<comment type="similarity">
    <text evidence="1">Belongs to the methyltransferase superfamily.</text>
</comment>
<accession>A0ABN0UD13</accession>
<dbReference type="SUPFAM" id="SSF53335">
    <property type="entry name" value="S-adenosyl-L-methionine-dependent methyltransferases"/>
    <property type="match status" value="1"/>
</dbReference>
<dbReference type="Pfam" id="PF08241">
    <property type="entry name" value="Methyltransf_11"/>
    <property type="match status" value="1"/>
</dbReference>